<sequence>MTELARRHLDTKDLPHRHGHSTQLLLLADLDTLTQHANSDNTADDTNDEHQNAGAHGEATCGDRDHARADTHPRTAPHGRSAARTARGGNRGRRRRWLQDTWAHRFGVAPAELAWSGPISTEAARRLSCDAAVIPIVLDTDGVPLRVGRTERTVTPGIWTALIARDRGCAFPGCTRPPAWCHAHHITHWADGGPTNLDNLTLLCGHHHRTIHHRGWDVHTGADGHPDFLPPPWVDPERTPRRNTRPRHDHQPPPRAHPE</sequence>
<evidence type="ECO:0000313" key="4">
    <source>
        <dbReference type="Proteomes" id="UP000469185"/>
    </source>
</evidence>
<dbReference type="AlphaFoldDB" id="A0A6N9YT95"/>
<organism evidence="3 4">
    <name type="scientific">Phytoactinopolyspora alkaliphila</name>
    <dbReference type="NCBI Taxonomy" id="1783498"/>
    <lineage>
        <taxon>Bacteria</taxon>
        <taxon>Bacillati</taxon>
        <taxon>Actinomycetota</taxon>
        <taxon>Actinomycetes</taxon>
        <taxon>Jiangellales</taxon>
        <taxon>Jiangellaceae</taxon>
        <taxon>Phytoactinopolyspora</taxon>
    </lineage>
</organism>
<gene>
    <name evidence="3" type="ORF">G1H11_22875</name>
</gene>
<keyword evidence="4" id="KW-1185">Reference proteome</keyword>
<protein>
    <submittedName>
        <fullName evidence="3">DUF222 domain-containing protein</fullName>
    </submittedName>
</protein>
<dbReference type="Pfam" id="PF01844">
    <property type="entry name" value="HNH"/>
    <property type="match status" value="1"/>
</dbReference>
<feature type="region of interest" description="Disordered" evidence="1">
    <location>
        <begin position="37"/>
        <end position="94"/>
    </location>
</feature>
<dbReference type="GO" id="GO:0003676">
    <property type="term" value="F:nucleic acid binding"/>
    <property type="evidence" value="ECO:0007669"/>
    <property type="project" value="InterPro"/>
</dbReference>
<dbReference type="InterPro" id="IPR003615">
    <property type="entry name" value="HNH_nuc"/>
</dbReference>
<dbReference type="InterPro" id="IPR002711">
    <property type="entry name" value="HNH"/>
</dbReference>
<feature type="region of interest" description="Disordered" evidence="1">
    <location>
        <begin position="227"/>
        <end position="259"/>
    </location>
</feature>
<proteinExistence type="predicted"/>
<feature type="compositionally biased region" description="Basic and acidic residues" evidence="1">
    <location>
        <begin position="61"/>
        <end position="73"/>
    </location>
</feature>
<evidence type="ECO:0000256" key="1">
    <source>
        <dbReference type="SAM" id="MobiDB-lite"/>
    </source>
</evidence>
<feature type="compositionally biased region" description="Low complexity" evidence="1">
    <location>
        <begin position="79"/>
        <end position="88"/>
    </location>
</feature>
<feature type="domain" description="HNH nuclease" evidence="2">
    <location>
        <begin position="157"/>
        <end position="209"/>
    </location>
</feature>
<reference evidence="3 4" key="1">
    <citation type="submission" date="2020-02" db="EMBL/GenBank/DDBJ databases">
        <authorList>
            <person name="Li X.-J."/>
            <person name="Feng X.-M."/>
        </authorList>
    </citation>
    <scope>NUCLEOTIDE SEQUENCE [LARGE SCALE GENOMIC DNA]</scope>
    <source>
        <strain evidence="3 4">CGMCC 4.7225</strain>
    </source>
</reference>
<dbReference type="EMBL" id="JAAGOB010000016">
    <property type="protein sequence ID" value="NED98147.1"/>
    <property type="molecule type" value="Genomic_DNA"/>
</dbReference>
<name>A0A6N9YT95_9ACTN</name>
<dbReference type="Proteomes" id="UP000469185">
    <property type="component" value="Unassembled WGS sequence"/>
</dbReference>
<dbReference type="Gene3D" id="1.10.30.50">
    <property type="match status" value="1"/>
</dbReference>
<evidence type="ECO:0000313" key="3">
    <source>
        <dbReference type="EMBL" id="NED98147.1"/>
    </source>
</evidence>
<comment type="caution">
    <text evidence="3">The sequence shown here is derived from an EMBL/GenBank/DDBJ whole genome shotgun (WGS) entry which is preliminary data.</text>
</comment>
<dbReference type="CDD" id="cd00085">
    <property type="entry name" value="HNHc"/>
    <property type="match status" value="1"/>
</dbReference>
<dbReference type="GO" id="GO:0008270">
    <property type="term" value="F:zinc ion binding"/>
    <property type="evidence" value="ECO:0007669"/>
    <property type="project" value="InterPro"/>
</dbReference>
<evidence type="ECO:0000259" key="2">
    <source>
        <dbReference type="SMART" id="SM00507"/>
    </source>
</evidence>
<dbReference type="SMART" id="SM00507">
    <property type="entry name" value="HNHc"/>
    <property type="match status" value="1"/>
</dbReference>
<feature type="compositionally biased region" description="Basic and acidic residues" evidence="1">
    <location>
        <begin position="249"/>
        <end position="259"/>
    </location>
</feature>
<dbReference type="GO" id="GO:0004519">
    <property type="term" value="F:endonuclease activity"/>
    <property type="evidence" value="ECO:0007669"/>
    <property type="project" value="InterPro"/>
</dbReference>
<accession>A0A6N9YT95</accession>